<keyword evidence="12 17" id="KW-0521">NADP</keyword>
<dbReference type="Pfam" id="PF01118">
    <property type="entry name" value="Semialdhyde_dh"/>
    <property type="match status" value="1"/>
</dbReference>
<dbReference type="EMBL" id="PGCI01000743">
    <property type="protein sequence ID" value="PLW17862.1"/>
    <property type="molecule type" value="Genomic_DNA"/>
</dbReference>
<dbReference type="SMART" id="SM00859">
    <property type="entry name" value="Semialdhyde_dh"/>
    <property type="match status" value="1"/>
</dbReference>
<dbReference type="InterPro" id="IPR000534">
    <property type="entry name" value="Semialdehyde_DH_NAD-bd"/>
</dbReference>
<dbReference type="NCBIfam" id="TIGR01850">
    <property type="entry name" value="argC"/>
    <property type="match status" value="1"/>
</dbReference>
<dbReference type="PANTHER" id="PTHR23342">
    <property type="entry name" value="N-ACETYLGLUTAMATE SYNTHASE"/>
    <property type="match status" value="1"/>
</dbReference>
<evidence type="ECO:0000256" key="10">
    <source>
        <dbReference type="ARBA" id="ARBA00022777"/>
    </source>
</evidence>
<dbReference type="InterPro" id="IPR036393">
    <property type="entry name" value="AceGlu_kinase-like_sf"/>
</dbReference>
<dbReference type="GO" id="GO:0051287">
    <property type="term" value="F:NAD binding"/>
    <property type="evidence" value="ECO:0007669"/>
    <property type="project" value="UniProtKB-UniRule"/>
</dbReference>
<dbReference type="Pfam" id="PF04768">
    <property type="entry name" value="NAT"/>
    <property type="match status" value="1"/>
</dbReference>
<keyword evidence="6 17" id="KW-0055">Arginine biosynthesis</keyword>
<dbReference type="STRING" id="200324.A0A2N5VT55"/>
<dbReference type="EMBL" id="PGCJ01000066">
    <property type="protein sequence ID" value="PLW53184.1"/>
    <property type="molecule type" value="Genomic_DNA"/>
</dbReference>
<evidence type="ECO:0000313" key="21">
    <source>
        <dbReference type="EMBL" id="PLW53184.1"/>
    </source>
</evidence>
<evidence type="ECO:0000256" key="17">
    <source>
        <dbReference type="PIRNR" id="PIRNR036440"/>
    </source>
</evidence>
<dbReference type="InterPro" id="IPR058924">
    <property type="entry name" value="AGPR_dimerisation_dom"/>
</dbReference>
<dbReference type="InterPro" id="IPR000706">
    <property type="entry name" value="AGPR_type-1"/>
</dbReference>
<dbReference type="Gene3D" id="3.40.1160.10">
    <property type="entry name" value="Acetylglutamate kinase-like"/>
    <property type="match status" value="1"/>
</dbReference>
<dbReference type="GO" id="GO:0003942">
    <property type="term" value="F:N-acetyl-gamma-glutamyl-phosphate reductase activity"/>
    <property type="evidence" value="ECO:0007669"/>
    <property type="project" value="UniProtKB-UniRule"/>
</dbReference>
<comment type="similarity">
    <text evidence="4 17">In the N-terminal section; belongs to the acetylglutamate kinase family.</text>
</comment>
<dbReference type="InterPro" id="IPR041734">
    <property type="entry name" value="NAGK-fArgBP"/>
</dbReference>
<sequence length="908" mass="100213">MLHPFYRATATRSIKNHHLQPLAGRATRSLVSSPSAPVPCSTILRQHELMVKASQTTEGQELSRRWMSNSPSTTRIDSDRETIIKLLYSIASKHEVERYLRIFSTANTFAVLKVGGAILSEDLESLSLSLSFLNKVGLYPVVCHGMGPQLNKLLEDAGVVPDYIDGIRITDAKTLEIGRQVFLAENLKLVEALEKLGTRARPITNGVFFADYLDREKYGFVGKINKINKEPIEASIRAGALPILTSLAETKDGQILNVNADVATSELAKVLEPVKIVFLNEKGGLFHGVTQEKLDVINLDEEYDSLMKQEWVKYGTKLKIREIKELLDHLPRSTSVAIISPEDLQKELFTDSGAGTLIRRGYKLHKHSSVDSIGKDRLRNVLQERDPDVQSGQVSVSEIFADLKDKSYTIYADEQFDVVAIISHPPDEVPVLTKLLTSRNAVLNSILDNVWASIRTDFKKLFWTSNGNEGETKSWHFDKADGSFTRAGKSLFYYGIQDVEEVEASIKSFVDDGRVPRAYLPITHRKTHSTGAPSESQKVTSPFGQKRHYATAAAHCTTATTKKIGLIGARGFTGSQLVSLINGHPKLALAHVSSRELAGQRLANYDKAEMMYENLGAQEVYEIEKKRGVDAWVMALPNGVCKPFVDAIDQAATPKNSPQSSSPTTTTPLPGSVIVDLSADYRFENNWTYGLPEIYNREEIRGSRRISNPGCYATNIQLLLAPLMPYMAVGAGPTVFGISGYSGAGTRKGNVPKISVEELEGTVRPYSLTDHIHEREASYQLGKLISPGDGGQGFQLGFVPAVAPWFSGIIATASVPLSKEMDARQVHELYDAMYANEKLLEWTREGVPDVRHIQNKHGWIGGGLQVHSHRHRLVVVGVLDNLLKGAATQCLQNLNLSLGFDEFEGIPL</sequence>
<dbReference type="InterPro" id="IPR036291">
    <property type="entry name" value="NAD(P)-bd_dom_sf"/>
</dbReference>
<dbReference type="CDD" id="cd24149">
    <property type="entry name" value="AGPR_N_ARG5_6_like"/>
    <property type="match status" value="1"/>
</dbReference>
<keyword evidence="14 17" id="KW-0560">Oxidoreductase</keyword>
<dbReference type="FunFam" id="3.40.630.30:FF:000029">
    <property type="entry name" value="Bifunctional acetylglutamate kinase/N-acetyl-gamma-glutamyl-phosphate reductase"/>
    <property type="match status" value="1"/>
</dbReference>
<dbReference type="InterPro" id="IPR004662">
    <property type="entry name" value="AcgluKinase_fam"/>
</dbReference>
<dbReference type="GO" id="GO:0005524">
    <property type="term" value="F:ATP binding"/>
    <property type="evidence" value="ECO:0007669"/>
    <property type="project" value="UniProtKB-UniRule"/>
</dbReference>
<evidence type="ECO:0000256" key="5">
    <source>
        <dbReference type="ARBA" id="ARBA00007239"/>
    </source>
</evidence>
<dbReference type="FunFam" id="3.40.1160.10:FF:000011">
    <property type="entry name" value="N-acetyl-gamma-glutamyl-phosphate reductase, variant"/>
    <property type="match status" value="1"/>
</dbReference>
<keyword evidence="22" id="KW-1185">Reference proteome</keyword>
<keyword evidence="11 17" id="KW-0067">ATP-binding</keyword>
<protein>
    <recommendedName>
        <fullName evidence="19">N-acetyltransferase domain-containing protein</fullName>
    </recommendedName>
</protein>
<dbReference type="SUPFAM" id="SSF53633">
    <property type="entry name" value="Carbamate kinase-like"/>
    <property type="match status" value="1"/>
</dbReference>
<evidence type="ECO:0000256" key="14">
    <source>
        <dbReference type="ARBA" id="ARBA00023002"/>
    </source>
</evidence>
<reference evidence="22 23" key="1">
    <citation type="submission" date="2017-11" db="EMBL/GenBank/DDBJ databases">
        <title>De novo assembly and phasing of dikaryotic genomes from two isolates of Puccinia coronata f. sp. avenae, the causal agent of oat crown rust.</title>
        <authorList>
            <person name="Miller M.E."/>
            <person name="Zhang Y."/>
            <person name="Omidvar V."/>
            <person name="Sperschneider J."/>
            <person name="Schwessinger B."/>
            <person name="Raley C."/>
            <person name="Palmer J.M."/>
            <person name="Garnica D."/>
            <person name="Upadhyaya N."/>
            <person name="Rathjen J."/>
            <person name="Taylor J.M."/>
            <person name="Park R.F."/>
            <person name="Dodds P.N."/>
            <person name="Hirsch C.D."/>
            <person name="Kianian S.F."/>
            <person name="Figueroa M."/>
        </authorList>
    </citation>
    <scope>NUCLEOTIDE SEQUENCE [LARGE SCALE GENOMIC DNA]</scope>
    <source>
        <strain evidence="21">12NC29</strain>
        <strain evidence="20">12SD80</strain>
    </source>
</reference>
<dbReference type="InterPro" id="IPR011241">
    <property type="entry name" value="NAGK/NAGSA"/>
</dbReference>
<dbReference type="AlphaFoldDB" id="A0A2N5VT55"/>
<evidence type="ECO:0000256" key="7">
    <source>
        <dbReference type="ARBA" id="ARBA00022605"/>
    </source>
</evidence>
<dbReference type="CDD" id="cd04252">
    <property type="entry name" value="AAK_NAGK-fArgBP"/>
    <property type="match status" value="1"/>
</dbReference>
<dbReference type="Gene3D" id="3.30.360.10">
    <property type="entry name" value="Dihydrodipicolinate Reductase, domain 2"/>
    <property type="match status" value="1"/>
</dbReference>
<feature type="region of interest" description="Disordered" evidence="18">
    <location>
        <begin position="54"/>
        <end position="73"/>
    </location>
</feature>
<dbReference type="Gene3D" id="3.40.630.30">
    <property type="match status" value="1"/>
</dbReference>
<comment type="pathway">
    <text evidence="2 17">Amino-acid biosynthesis; L-arginine biosynthesis; N(2)-acetyl-L-ornithine from L-glutamate: step 2/4.</text>
</comment>
<dbReference type="SUPFAM" id="SSF55347">
    <property type="entry name" value="Glyceraldehyde-3-phosphate dehydrogenase-like, C-terminal domain"/>
    <property type="match status" value="1"/>
</dbReference>
<dbReference type="PANTHER" id="PTHR23342:SF0">
    <property type="entry name" value="N-ACETYLGLUTAMATE SYNTHASE, MITOCHONDRIAL"/>
    <property type="match status" value="1"/>
</dbReference>
<evidence type="ECO:0000256" key="2">
    <source>
        <dbReference type="ARBA" id="ARBA00004828"/>
    </source>
</evidence>
<evidence type="ECO:0000256" key="16">
    <source>
        <dbReference type="ARBA" id="ARBA00023268"/>
    </source>
</evidence>
<evidence type="ECO:0000256" key="1">
    <source>
        <dbReference type="ARBA" id="ARBA00004173"/>
    </source>
</evidence>
<evidence type="ECO:0000256" key="3">
    <source>
        <dbReference type="ARBA" id="ARBA00004862"/>
    </source>
</evidence>
<keyword evidence="15 17" id="KW-0496">Mitochondrion</keyword>
<keyword evidence="9 17" id="KW-0547">Nucleotide-binding</keyword>
<evidence type="ECO:0000256" key="6">
    <source>
        <dbReference type="ARBA" id="ARBA00022571"/>
    </source>
</evidence>
<evidence type="ECO:0000256" key="11">
    <source>
        <dbReference type="ARBA" id="ARBA00022840"/>
    </source>
</evidence>
<keyword evidence="10 17" id="KW-0418">Kinase</keyword>
<comment type="pathway">
    <text evidence="3 17">Amino-acid biosynthesis; L-arginine biosynthesis; N(2)-acetyl-L-ornithine from L-glutamate: step 3/4.</text>
</comment>
<dbReference type="Proteomes" id="UP000235392">
    <property type="component" value="Unassembled WGS sequence"/>
</dbReference>
<evidence type="ECO:0000256" key="8">
    <source>
        <dbReference type="ARBA" id="ARBA00022679"/>
    </source>
</evidence>
<evidence type="ECO:0000313" key="20">
    <source>
        <dbReference type="EMBL" id="PLW17862.1"/>
    </source>
</evidence>
<evidence type="ECO:0000259" key="19">
    <source>
        <dbReference type="PROSITE" id="PS51731"/>
    </source>
</evidence>
<gene>
    <name evidence="21" type="ORF">PCANC_09771</name>
    <name evidence="20" type="ORF">PCASD_19687</name>
</gene>
<accession>A0A2N5VT55</accession>
<comment type="similarity">
    <text evidence="5 17">In the C-terminal section; belongs to the NAGSA dehydrogenase family.</text>
</comment>
<dbReference type="Pfam" id="PF22698">
    <property type="entry name" value="Semialdhyde_dhC_1"/>
    <property type="match status" value="1"/>
</dbReference>
<dbReference type="Gene3D" id="3.40.50.720">
    <property type="entry name" value="NAD(P)-binding Rossmann-like Domain"/>
    <property type="match status" value="1"/>
</dbReference>
<dbReference type="InterPro" id="IPR001048">
    <property type="entry name" value="Asp/Glu/Uridylate_kinase"/>
</dbReference>
<evidence type="ECO:0000256" key="18">
    <source>
        <dbReference type="SAM" id="MobiDB-lite"/>
    </source>
</evidence>
<evidence type="ECO:0000256" key="13">
    <source>
        <dbReference type="ARBA" id="ARBA00022946"/>
    </source>
</evidence>
<organism evidence="21 22">
    <name type="scientific">Puccinia coronata f. sp. avenae</name>
    <dbReference type="NCBI Taxonomy" id="200324"/>
    <lineage>
        <taxon>Eukaryota</taxon>
        <taxon>Fungi</taxon>
        <taxon>Dikarya</taxon>
        <taxon>Basidiomycota</taxon>
        <taxon>Pucciniomycotina</taxon>
        <taxon>Pucciniomycetes</taxon>
        <taxon>Pucciniales</taxon>
        <taxon>Pucciniaceae</taxon>
        <taxon>Puccinia</taxon>
    </lineage>
</organism>
<evidence type="ECO:0000256" key="4">
    <source>
        <dbReference type="ARBA" id="ARBA00006830"/>
    </source>
</evidence>
<dbReference type="GO" id="GO:0003991">
    <property type="term" value="F:acetylglutamate kinase activity"/>
    <property type="evidence" value="ECO:0007669"/>
    <property type="project" value="InterPro"/>
</dbReference>
<comment type="caution">
    <text evidence="21">The sequence shown here is derived from an EMBL/GenBank/DDBJ whole genome shotgun (WGS) entry which is preliminary data.</text>
</comment>
<dbReference type="GO" id="GO:0005759">
    <property type="term" value="C:mitochondrial matrix"/>
    <property type="evidence" value="ECO:0007669"/>
    <property type="project" value="TreeGrafter"/>
</dbReference>
<evidence type="ECO:0000256" key="9">
    <source>
        <dbReference type="ARBA" id="ARBA00022741"/>
    </source>
</evidence>
<dbReference type="InterPro" id="IPR006855">
    <property type="entry name" value="Vertebrate-like_GNAT_dom"/>
</dbReference>
<dbReference type="HAMAP" id="MF_00150">
    <property type="entry name" value="ArgC_type1"/>
    <property type="match status" value="1"/>
</dbReference>
<evidence type="ECO:0000313" key="23">
    <source>
        <dbReference type="Proteomes" id="UP000235392"/>
    </source>
</evidence>
<keyword evidence="13" id="KW-0809">Transit peptide</keyword>
<keyword evidence="16 17" id="KW-0511">Multifunctional enzyme</keyword>
<dbReference type="PROSITE" id="PS51731">
    <property type="entry name" value="GNAT_NAGS"/>
    <property type="match status" value="1"/>
</dbReference>
<proteinExistence type="inferred from homology"/>
<dbReference type="Pfam" id="PF00696">
    <property type="entry name" value="AA_kinase"/>
    <property type="match status" value="1"/>
</dbReference>
<dbReference type="PIRSF" id="PIRSF036440">
    <property type="entry name" value="ARG5-6"/>
    <property type="match status" value="1"/>
</dbReference>
<dbReference type="OrthoDB" id="438291at2759"/>
<comment type="subcellular location">
    <subcellularLocation>
        <location evidence="1 17">Mitochondrion</location>
    </subcellularLocation>
</comment>
<evidence type="ECO:0000313" key="22">
    <source>
        <dbReference type="Proteomes" id="UP000235388"/>
    </source>
</evidence>
<dbReference type="GO" id="GO:0070401">
    <property type="term" value="F:NADP+ binding"/>
    <property type="evidence" value="ECO:0007669"/>
    <property type="project" value="InterPro"/>
</dbReference>
<dbReference type="NCBIfam" id="TIGR00761">
    <property type="entry name" value="argB"/>
    <property type="match status" value="1"/>
</dbReference>
<evidence type="ECO:0000256" key="12">
    <source>
        <dbReference type="ARBA" id="ARBA00022857"/>
    </source>
</evidence>
<evidence type="ECO:0000256" key="15">
    <source>
        <dbReference type="ARBA" id="ARBA00023128"/>
    </source>
</evidence>
<dbReference type="GO" id="GO:0006526">
    <property type="term" value="P:L-arginine biosynthetic process"/>
    <property type="evidence" value="ECO:0007669"/>
    <property type="project" value="UniProtKB-UniRule"/>
</dbReference>
<dbReference type="UniPathway" id="UPA00068">
    <property type="reaction ID" value="UER00107"/>
</dbReference>
<feature type="domain" description="N-acetyltransferase" evidence="19">
    <location>
        <begin position="362"/>
        <end position="517"/>
    </location>
</feature>
<name>A0A2N5VT55_9BASI</name>
<keyword evidence="7 17" id="KW-0028">Amino-acid biosynthesis</keyword>
<keyword evidence="8 17" id="KW-0808">Transferase</keyword>
<dbReference type="SUPFAM" id="SSF51735">
    <property type="entry name" value="NAD(P)-binding Rossmann-fold domains"/>
    <property type="match status" value="1"/>
</dbReference>
<dbReference type="Proteomes" id="UP000235388">
    <property type="component" value="Unassembled WGS sequence"/>
</dbReference>